<evidence type="ECO:0000256" key="1">
    <source>
        <dbReference type="ARBA" id="ARBA00022448"/>
    </source>
</evidence>
<organism evidence="6 7">
    <name type="scientific">Pseudomarimonas arenosa</name>
    <dbReference type="NCBI Taxonomy" id="2774145"/>
    <lineage>
        <taxon>Bacteria</taxon>
        <taxon>Pseudomonadati</taxon>
        <taxon>Pseudomonadota</taxon>
        <taxon>Gammaproteobacteria</taxon>
        <taxon>Lysobacterales</taxon>
        <taxon>Lysobacteraceae</taxon>
        <taxon>Pseudomarimonas</taxon>
    </lineage>
</organism>
<evidence type="ECO:0000256" key="2">
    <source>
        <dbReference type="ARBA" id="ARBA00022741"/>
    </source>
</evidence>
<evidence type="ECO:0000313" key="6">
    <source>
        <dbReference type="EMBL" id="MBD8528070.1"/>
    </source>
</evidence>
<evidence type="ECO:0000256" key="4">
    <source>
        <dbReference type="ARBA" id="ARBA00038388"/>
    </source>
</evidence>
<dbReference type="InterPro" id="IPR017871">
    <property type="entry name" value="ABC_transporter-like_CS"/>
</dbReference>
<keyword evidence="3 6" id="KW-0067">ATP-binding</keyword>
<dbReference type="InterPro" id="IPR003593">
    <property type="entry name" value="AAA+_ATPase"/>
</dbReference>
<dbReference type="PROSITE" id="PS50893">
    <property type="entry name" value="ABC_TRANSPORTER_2"/>
    <property type="match status" value="1"/>
</dbReference>
<keyword evidence="1" id="KW-0813">Transport</keyword>
<dbReference type="GO" id="GO:0016887">
    <property type="term" value="F:ATP hydrolysis activity"/>
    <property type="evidence" value="ECO:0007669"/>
    <property type="project" value="InterPro"/>
</dbReference>
<evidence type="ECO:0000259" key="5">
    <source>
        <dbReference type="PROSITE" id="PS50893"/>
    </source>
</evidence>
<gene>
    <name evidence="6" type="ORF">IFO71_20165</name>
</gene>
<keyword evidence="2" id="KW-0547">Nucleotide-binding</keyword>
<dbReference type="InterPro" id="IPR003439">
    <property type="entry name" value="ABC_transporter-like_ATP-bd"/>
</dbReference>
<dbReference type="GO" id="GO:1902495">
    <property type="term" value="C:transmembrane transporter complex"/>
    <property type="evidence" value="ECO:0007669"/>
    <property type="project" value="UniProtKB-ARBA"/>
</dbReference>
<dbReference type="InterPro" id="IPR027417">
    <property type="entry name" value="P-loop_NTPase"/>
</dbReference>
<dbReference type="PANTHER" id="PTHR24220:SF648">
    <property type="entry name" value="ABC TRANSPORTER ATP-BINDING PROTEIN YTRE"/>
    <property type="match status" value="1"/>
</dbReference>
<dbReference type="PANTHER" id="PTHR24220">
    <property type="entry name" value="IMPORT ATP-BINDING PROTEIN"/>
    <property type="match status" value="1"/>
</dbReference>
<dbReference type="FunFam" id="3.40.50.300:FF:000032">
    <property type="entry name" value="Export ABC transporter ATP-binding protein"/>
    <property type="match status" value="1"/>
</dbReference>
<dbReference type="EMBL" id="JACYTR010000080">
    <property type="protein sequence ID" value="MBD8528070.1"/>
    <property type="molecule type" value="Genomic_DNA"/>
</dbReference>
<dbReference type="GO" id="GO:0022857">
    <property type="term" value="F:transmembrane transporter activity"/>
    <property type="evidence" value="ECO:0007669"/>
    <property type="project" value="TreeGrafter"/>
</dbReference>
<dbReference type="Pfam" id="PF00005">
    <property type="entry name" value="ABC_tran"/>
    <property type="match status" value="1"/>
</dbReference>
<dbReference type="Proteomes" id="UP000613768">
    <property type="component" value="Unassembled WGS sequence"/>
</dbReference>
<feature type="domain" description="ABC transporter" evidence="5">
    <location>
        <begin position="9"/>
        <end position="248"/>
    </location>
</feature>
<evidence type="ECO:0000256" key="3">
    <source>
        <dbReference type="ARBA" id="ARBA00022840"/>
    </source>
</evidence>
<dbReference type="InterPro" id="IPR015854">
    <property type="entry name" value="ABC_transpr_LolD-like"/>
</dbReference>
<dbReference type="Gene3D" id="3.40.50.300">
    <property type="entry name" value="P-loop containing nucleotide triphosphate hydrolases"/>
    <property type="match status" value="1"/>
</dbReference>
<dbReference type="RefSeq" id="WP_192031491.1">
    <property type="nucleotide sequence ID" value="NZ_JACYTR010000080.1"/>
</dbReference>
<name>A0AAW3ZTB4_9GAMM</name>
<accession>A0AAW3ZTB4</accession>
<dbReference type="GO" id="GO:0005524">
    <property type="term" value="F:ATP binding"/>
    <property type="evidence" value="ECO:0007669"/>
    <property type="project" value="UniProtKB-KW"/>
</dbReference>
<proteinExistence type="inferred from homology"/>
<dbReference type="InterPro" id="IPR017911">
    <property type="entry name" value="MacB-like_ATP-bd"/>
</dbReference>
<dbReference type="GO" id="GO:0005886">
    <property type="term" value="C:plasma membrane"/>
    <property type="evidence" value="ECO:0007669"/>
    <property type="project" value="TreeGrafter"/>
</dbReference>
<dbReference type="SMART" id="SM00382">
    <property type="entry name" value="AAA"/>
    <property type="match status" value="1"/>
</dbReference>
<comment type="caution">
    <text evidence="6">The sequence shown here is derived from an EMBL/GenBank/DDBJ whole genome shotgun (WGS) entry which is preliminary data.</text>
</comment>
<dbReference type="SUPFAM" id="SSF52540">
    <property type="entry name" value="P-loop containing nucleoside triphosphate hydrolases"/>
    <property type="match status" value="1"/>
</dbReference>
<comment type="similarity">
    <text evidence="4">Belongs to the ABC transporter superfamily. Macrolide exporter (TC 3.A.1.122) family.</text>
</comment>
<evidence type="ECO:0000313" key="7">
    <source>
        <dbReference type="Proteomes" id="UP000613768"/>
    </source>
</evidence>
<protein>
    <submittedName>
        <fullName evidence="6">ABC transporter ATP-binding protein</fullName>
    </submittedName>
</protein>
<sequence length="255" mass="28121">MTHSTAALLEMNDIAKVFYTDEVETHALAGVHFHIQRGEFVSITGPSGCGKSTLLSILGLLDTPTAGEYRLAGVPVQDIGAAERARIRNKEIGFIFQAFNLIGDLSVYENVELPLTYREGMSKAERKERTLASLERVGMAHRLKHYPAQLSGGQQQRVAVARALVGQPSLLLADEPTGNLDSKNGEAVMGLLDELHKAGSTICMVTHDPRYADFAQRKVFMFDGRVVDEDTLHRLRHEEDQRLDAQIRMARAAAP</sequence>
<dbReference type="AlphaFoldDB" id="A0AAW3ZTB4"/>
<keyword evidence="7" id="KW-1185">Reference proteome</keyword>
<reference evidence="6 7" key="1">
    <citation type="submission" date="2020-09" db="EMBL/GenBank/DDBJ databases">
        <title>Pseudoxanthomonas sp. CAU 1598 isolated from sand of Yaerae Beach.</title>
        <authorList>
            <person name="Kim W."/>
        </authorList>
    </citation>
    <scope>NUCLEOTIDE SEQUENCE [LARGE SCALE GENOMIC DNA]</scope>
    <source>
        <strain evidence="6 7">CAU 1598</strain>
    </source>
</reference>
<dbReference type="CDD" id="cd03255">
    <property type="entry name" value="ABC_MJ0796_LolCDE_FtsE"/>
    <property type="match status" value="1"/>
</dbReference>
<dbReference type="PROSITE" id="PS00211">
    <property type="entry name" value="ABC_TRANSPORTER_1"/>
    <property type="match status" value="1"/>
</dbReference>